<dbReference type="PANTHER" id="PTHR43581:SF2">
    <property type="entry name" value="EXCINUCLEASE ATPASE SUBUNIT"/>
    <property type="match status" value="1"/>
</dbReference>
<reference evidence="3 4" key="1">
    <citation type="submission" date="2017-03" db="EMBL/GenBank/DDBJ databases">
        <authorList>
            <person name="Afonso C.L."/>
            <person name="Miller P.J."/>
            <person name="Scott M.A."/>
            <person name="Spackman E."/>
            <person name="Goraichik I."/>
            <person name="Dimitrov K.M."/>
            <person name="Suarez D.L."/>
            <person name="Swayne D.E."/>
        </authorList>
    </citation>
    <scope>NUCLEOTIDE SEQUENCE [LARGE SCALE GENOMIC DNA]</scope>
    <source>
        <strain evidence="3 4">CECT 7971</strain>
    </source>
</reference>
<feature type="domain" description="Rad50/SbcC-type AAA" evidence="2">
    <location>
        <begin position="7"/>
        <end position="86"/>
    </location>
</feature>
<dbReference type="PANTHER" id="PTHR43581">
    <property type="entry name" value="ATP/GTP PHOSPHATASE"/>
    <property type="match status" value="1"/>
</dbReference>
<dbReference type="Pfam" id="PF13304">
    <property type="entry name" value="AAA_21"/>
    <property type="match status" value="1"/>
</dbReference>
<dbReference type="GO" id="GO:0016887">
    <property type="term" value="F:ATP hydrolysis activity"/>
    <property type="evidence" value="ECO:0007669"/>
    <property type="project" value="InterPro"/>
</dbReference>
<dbReference type="GO" id="GO:0006302">
    <property type="term" value="P:double-strand break repair"/>
    <property type="evidence" value="ECO:0007669"/>
    <property type="project" value="InterPro"/>
</dbReference>
<proteinExistence type="predicted"/>
<keyword evidence="4" id="KW-1185">Reference proteome</keyword>
<dbReference type="InterPro" id="IPR027417">
    <property type="entry name" value="P-loop_NTPase"/>
</dbReference>
<gene>
    <name evidence="3" type="ORF">PAM7971_03819</name>
</gene>
<dbReference type="RefSeq" id="WP_085850872.1">
    <property type="nucleotide sequence ID" value="NZ_FNZV01000033.1"/>
</dbReference>
<evidence type="ECO:0000259" key="2">
    <source>
        <dbReference type="Pfam" id="PF13476"/>
    </source>
</evidence>
<evidence type="ECO:0000313" key="3">
    <source>
        <dbReference type="EMBL" id="SLN71259.1"/>
    </source>
</evidence>
<dbReference type="Proteomes" id="UP000193307">
    <property type="component" value="Unassembled WGS sequence"/>
</dbReference>
<protein>
    <submittedName>
        <fullName evidence="3">Recombination protein F</fullName>
    </submittedName>
</protein>
<feature type="domain" description="ATPase AAA-type core" evidence="1">
    <location>
        <begin position="200"/>
        <end position="288"/>
    </location>
</feature>
<evidence type="ECO:0000313" key="4">
    <source>
        <dbReference type="Proteomes" id="UP000193307"/>
    </source>
</evidence>
<dbReference type="AlphaFoldDB" id="A0A1Y5TY21"/>
<dbReference type="Pfam" id="PF13476">
    <property type="entry name" value="AAA_23"/>
    <property type="match status" value="1"/>
</dbReference>
<name>A0A1Y5TY21_9RHOB</name>
<dbReference type="OrthoDB" id="9789856at2"/>
<sequence length="394" mass="43218">MLRLTTLSIEDIGGISKASIGFHPKMNVICGPNGVGKTTILDIIVHMATIFHSQRLKKRVGAESGSATVEFVGSNGAAAHSIAVKHSDPAEKQHYTGGSISPSDILYLRNYRLFDWVKLGSISSDPDLKDASSVGGRNLSGIPNGDSKNWFVNRYLFSPHENALTPSQLTNLQLAKKSFAVLDPTVQFSHVEASSNEVMVRTPDGLIPYEYLSSGFKTSITIFWGIIKEIEFRRERDVAGAETFDGVILIDELELHLHPVWQSRILQALQTMFPVAQFIVTTHSPHIVQAAESGEVMPLETDYDGSTTVREIPHLEHGLSMWTVEEILEDIMGMSDANSGAFRGVLKNFEQAVLSNKRIEAKKIYDHLAGSVHPQSAIRKVLALQMASLGGLDD</sequence>
<dbReference type="GO" id="GO:0005524">
    <property type="term" value="F:ATP binding"/>
    <property type="evidence" value="ECO:0007669"/>
    <property type="project" value="InterPro"/>
</dbReference>
<dbReference type="InterPro" id="IPR003959">
    <property type="entry name" value="ATPase_AAA_core"/>
</dbReference>
<dbReference type="InterPro" id="IPR051396">
    <property type="entry name" value="Bact_Antivir_Def_Nuclease"/>
</dbReference>
<dbReference type="InterPro" id="IPR038729">
    <property type="entry name" value="Rad50/SbcC_AAA"/>
</dbReference>
<dbReference type="SUPFAM" id="SSF52540">
    <property type="entry name" value="P-loop containing nucleoside triphosphate hydrolases"/>
    <property type="match status" value="1"/>
</dbReference>
<organism evidence="3 4">
    <name type="scientific">Pacificibacter marinus</name>
    <dbReference type="NCBI Taxonomy" id="658057"/>
    <lineage>
        <taxon>Bacteria</taxon>
        <taxon>Pseudomonadati</taxon>
        <taxon>Pseudomonadota</taxon>
        <taxon>Alphaproteobacteria</taxon>
        <taxon>Rhodobacterales</taxon>
        <taxon>Roseobacteraceae</taxon>
        <taxon>Pacificibacter</taxon>
    </lineage>
</organism>
<evidence type="ECO:0000259" key="1">
    <source>
        <dbReference type="Pfam" id="PF13304"/>
    </source>
</evidence>
<dbReference type="Gene3D" id="3.40.50.300">
    <property type="entry name" value="P-loop containing nucleotide triphosphate hydrolases"/>
    <property type="match status" value="2"/>
</dbReference>
<accession>A0A1Y5TY21</accession>
<dbReference type="EMBL" id="FWFW01000027">
    <property type="protein sequence ID" value="SLN71259.1"/>
    <property type="molecule type" value="Genomic_DNA"/>
</dbReference>